<keyword evidence="3 6" id="KW-1133">Transmembrane helix</keyword>
<dbReference type="InterPro" id="IPR043128">
    <property type="entry name" value="Rev_trsase/Diguanyl_cyclase"/>
</dbReference>
<evidence type="ECO:0000259" key="7">
    <source>
        <dbReference type="PROSITE" id="PS50839"/>
    </source>
</evidence>
<dbReference type="RefSeq" id="WP_016360440.1">
    <property type="nucleotide sequence ID" value="NZ_KE150238.1"/>
</dbReference>
<evidence type="ECO:0000256" key="1">
    <source>
        <dbReference type="ARBA" id="ARBA00004370"/>
    </source>
</evidence>
<dbReference type="EMBL" id="ADCP02000001">
    <property type="protein sequence ID" value="EFV42989.2"/>
    <property type="molecule type" value="Genomic_DNA"/>
</dbReference>
<accession>E5YAH7</accession>
<evidence type="ECO:0000256" key="2">
    <source>
        <dbReference type="ARBA" id="ARBA00022692"/>
    </source>
</evidence>
<dbReference type="Gene3D" id="3.30.450.350">
    <property type="entry name" value="CHASE domain"/>
    <property type="match status" value="1"/>
</dbReference>
<dbReference type="eggNOG" id="COG5001">
    <property type="taxonomic scope" value="Bacteria"/>
</dbReference>
<comment type="caution">
    <text evidence="9">The sequence shown here is derived from an EMBL/GenBank/DDBJ whole genome shotgun (WGS) entry which is preliminary data.</text>
</comment>
<evidence type="ECO:0000256" key="5">
    <source>
        <dbReference type="SAM" id="MobiDB-lite"/>
    </source>
</evidence>
<evidence type="ECO:0000313" key="10">
    <source>
        <dbReference type="Proteomes" id="UP000006034"/>
    </source>
</evidence>
<dbReference type="InterPro" id="IPR000160">
    <property type="entry name" value="GGDEF_dom"/>
</dbReference>
<dbReference type="SMART" id="SM00267">
    <property type="entry name" value="GGDEF"/>
    <property type="match status" value="1"/>
</dbReference>
<gene>
    <name evidence="9" type="ORF">HMPREF0179_03198</name>
</gene>
<feature type="transmembrane region" description="Helical" evidence="6">
    <location>
        <begin position="27"/>
        <end position="46"/>
    </location>
</feature>
<reference evidence="9 10" key="2">
    <citation type="submission" date="2013-04" db="EMBL/GenBank/DDBJ databases">
        <title>The Genome Sequence of Bilophila wadsworthia 3_1_6.</title>
        <authorList>
            <consortium name="The Broad Institute Genomics Platform"/>
            <person name="Earl A."/>
            <person name="Ward D."/>
            <person name="Feldgarden M."/>
            <person name="Gevers D."/>
            <person name="Sibley C."/>
            <person name="Strauss J."/>
            <person name="Allen-Vercoe E."/>
            <person name="Walker B."/>
            <person name="Young S."/>
            <person name="Zeng Q."/>
            <person name="Gargeya S."/>
            <person name="Fitzgerald M."/>
            <person name="Haas B."/>
            <person name="Abouelleil A."/>
            <person name="Allen A.W."/>
            <person name="Alvarado L."/>
            <person name="Arachchi H.M."/>
            <person name="Berlin A.M."/>
            <person name="Chapman S.B."/>
            <person name="Gainer-Dewar J."/>
            <person name="Goldberg J."/>
            <person name="Griggs A."/>
            <person name="Gujja S."/>
            <person name="Hansen M."/>
            <person name="Howarth C."/>
            <person name="Imamovic A."/>
            <person name="Ireland A."/>
            <person name="Larimer J."/>
            <person name="McCowan C."/>
            <person name="Murphy C."/>
            <person name="Pearson M."/>
            <person name="Poon T.W."/>
            <person name="Priest M."/>
            <person name="Roberts A."/>
            <person name="Saif S."/>
            <person name="Shea T."/>
            <person name="Sisk P."/>
            <person name="Sykes S."/>
            <person name="Wortman J."/>
            <person name="Nusbaum C."/>
            <person name="Birren B."/>
        </authorList>
    </citation>
    <scope>NUCLEOTIDE SEQUENCE [LARGE SCALE GENOMIC DNA]</scope>
    <source>
        <strain evidence="9 10">3_1_6</strain>
    </source>
</reference>
<organism evidence="9 10">
    <name type="scientific">Bilophila wadsworthia (strain 3_1_6)</name>
    <dbReference type="NCBI Taxonomy" id="563192"/>
    <lineage>
        <taxon>Bacteria</taxon>
        <taxon>Pseudomonadati</taxon>
        <taxon>Thermodesulfobacteriota</taxon>
        <taxon>Desulfovibrionia</taxon>
        <taxon>Desulfovibrionales</taxon>
        <taxon>Desulfovibrionaceae</taxon>
        <taxon>Bilophila</taxon>
    </lineage>
</organism>
<dbReference type="SMART" id="SM01079">
    <property type="entry name" value="CHASE"/>
    <property type="match status" value="1"/>
</dbReference>
<reference evidence="9 10" key="1">
    <citation type="submission" date="2010-10" db="EMBL/GenBank/DDBJ databases">
        <authorList>
            <consortium name="The Broad Institute Genome Sequencing Platform"/>
            <person name="Ward D."/>
            <person name="Earl A."/>
            <person name="Feldgarden M."/>
            <person name="Young S.K."/>
            <person name="Gargeya S."/>
            <person name="Zeng Q."/>
            <person name="Alvarado L."/>
            <person name="Berlin A."/>
            <person name="Bochicchio J."/>
            <person name="Chapman S.B."/>
            <person name="Chen Z."/>
            <person name="Freedman E."/>
            <person name="Gellesch M."/>
            <person name="Goldberg J."/>
            <person name="Griggs A."/>
            <person name="Gujja S."/>
            <person name="Heilman E."/>
            <person name="Heiman D."/>
            <person name="Howarth C."/>
            <person name="Mehta T."/>
            <person name="Neiman D."/>
            <person name="Pearson M."/>
            <person name="Roberts A."/>
            <person name="Saif S."/>
            <person name="Shea T."/>
            <person name="Shenoy N."/>
            <person name="Sisk P."/>
            <person name="Stolte C."/>
            <person name="Sykes S."/>
            <person name="White J."/>
            <person name="Yandava C."/>
            <person name="Allen-Vercoe E."/>
            <person name="Sibley C."/>
            <person name="Ambrose C.E."/>
            <person name="Strauss J."/>
            <person name="Daigneault M."/>
            <person name="Haas B."/>
            <person name="Nusbaum C."/>
            <person name="Birren B."/>
        </authorList>
    </citation>
    <scope>NUCLEOTIDE SEQUENCE [LARGE SCALE GENOMIC DNA]</scope>
    <source>
        <strain evidence="9 10">3_1_6</strain>
    </source>
</reference>
<protein>
    <submittedName>
        <fullName evidence="9">Diguanylate cyclase (GGDEF) domain-containing protein</fullName>
    </submittedName>
</protein>
<dbReference type="Pfam" id="PF00990">
    <property type="entry name" value="GGDEF"/>
    <property type="match status" value="1"/>
</dbReference>
<dbReference type="SUPFAM" id="SSF55073">
    <property type="entry name" value="Nucleotide cyclase"/>
    <property type="match status" value="1"/>
</dbReference>
<keyword evidence="10" id="KW-1185">Reference proteome</keyword>
<dbReference type="GO" id="GO:0007165">
    <property type="term" value="P:signal transduction"/>
    <property type="evidence" value="ECO:0007669"/>
    <property type="project" value="UniProtKB-ARBA"/>
</dbReference>
<proteinExistence type="predicted"/>
<dbReference type="PANTHER" id="PTHR46663">
    <property type="entry name" value="DIGUANYLATE CYCLASE DGCT-RELATED"/>
    <property type="match status" value="1"/>
</dbReference>
<comment type="subcellular location">
    <subcellularLocation>
        <location evidence="1">Membrane</location>
    </subcellularLocation>
</comment>
<dbReference type="GO" id="GO:0003824">
    <property type="term" value="F:catalytic activity"/>
    <property type="evidence" value="ECO:0007669"/>
    <property type="project" value="UniProtKB-ARBA"/>
</dbReference>
<dbReference type="HOGENOM" id="CLU_021245_2_0_7"/>
<evidence type="ECO:0000256" key="3">
    <source>
        <dbReference type="ARBA" id="ARBA00022989"/>
    </source>
</evidence>
<feature type="domain" description="GGDEF" evidence="8">
    <location>
        <begin position="338"/>
        <end position="474"/>
    </location>
</feature>
<dbReference type="eggNOG" id="COG3452">
    <property type="taxonomic scope" value="Bacteria"/>
</dbReference>
<dbReference type="PROSITE" id="PS50839">
    <property type="entry name" value="CHASE"/>
    <property type="match status" value="1"/>
</dbReference>
<dbReference type="STRING" id="563192.HMPREF0179_03198"/>
<dbReference type="InterPro" id="IPR042240">
    <property type="entry name" value="CHASE_sf"/>
</dbReference>
<evidence type="ECO:0000259" key="8">
    <source>
        <dbReference type="PROSITE" id="PS50887"/>
    </source>
</evidence>
<dbReference type="Gene3D" id="3.30.70.270">
    <property type="match status" value="1"/>
</dbReference>
<evidence type="ECO:0000313" key="9">
    <source>
        <dbReference type="EMBL" id="EFV42989.2"/>
    </source>
</evidence>
<name>E5YAH7_BILW3</name>
<dbReference type="NCBIfam" id="TIGR00254">
    <property type="entry name" value="GGDEF"/>
    <property type="match status" value="1"/>
</dbReference>
<feature type="region of interest" description="Disordered" evidence="5">
    <location>
        <begin position="462"/>
        <end position="484"/>
    </location>
</feature>
<evidence type="ECO:0000256" key="6">
    <source>
        <dbReference type="SAM" id="Phobius"/>
    </source>
</evidence>
<dbReference type="InterPro" id="IPR006189">
    <property type="entry name" value="CHASE_dom"/>
</dbReference>
<dbReference type="InterPro" id="IPR029787">
    <property type="entry name" value="Nucleotide_cyclase"/>
</dbReference>
<dbReference type="CDD" id="cd01949">
    <property type="entry name" value="GGDEF"/>
    <property type="match status" value="1"/>
</dbReference>
<dbReference type="OrthoDB" id="5460745at2"/>
<dbReference type="Pfam" id="PF03924">
    <property type="entry name" value="CHASE"/>
    <property type="match status" value="1"/>
</dbReference>
<keyword evidence="2 6" id="KW-0812">Transmembrane</keyword>
<dbReference type="GO" id="GO:0016020">
    <property type="term" value="C:membrane"/>
    <property type="evidence" value="ECO:0007669"/>
    <property type="project" value="UniProtKB-SubCell"/>
</dbReference>
<dbReference type="Proteomes" id="UP000006034">
    <property type="component" value="Unassembled WGS sequence"/>
</dbReference>
<dbReference type="PANTHER" id="PTHR46663:SF2">
    <property type="entry name" value="GGDEF DOMAIN-CONTAINING PROTEIN"/>
    <property type="match status" value="1"/>
</dbReference>
<dbReference type="InterPro" id="IPR052163">
    <property type="entry name" value="DGC-Regulatory_Protein"/>
</dbReference>
<keyword evidence="4 6" id="KW-0472">Membrane</keyword>
<dbReference type="GeneID" id="78084345"/>
<sequence>MQRLIRHGERRKFDTGVLREGGNCRSVLYALGVLLVCLLGSYLFLFRLEHVRVLQEREKARYVVDSYATKIQYVVANAFSSAYLVEALLRQGEGRISEFYSYAEELVKMHPSTININLAPRGVVTKVYPFERNKKAIGHDLFANPERSREALLARDSGKATIAGPFDLIQGGYAMAVRLPVFMGEPEGDITAQEKFWGLICVTFAFPDVLDPVKLEYLDKQNYVYQLSRIHPDTGDRIVLLRSAETLIEPVERKVHLPNADWILSVTPKGGWNWSIRYASFGIATFISILFSCVVGLAVDLAHQKKRLELMSEHDPLTGLPNRRVLFRELEKAMEAKRPFALCYMDLDDFKQVNDTYGHDCGDQLLNGFAERLQSALSTAGTLIRLGGDEFIAILYGVSERCIAGERFRRMLEAIGSEPYHLEGIDLNPAVSMGLALYPSEADSLEALMRLADADMYEHKKRRRCRNGTETSPSADGASCGAGV</sequence>
<dbReference type="AlphaFoldDB" id="E5YAH7"/>
<dbReference type="PROSITE" id="PS50887">
    <property type="entry name" value="GGDEF"/>
    <property type="match status" value="1"/>
</dbReference>
<evidence type="ECO:0000256" key="4">
    <source>
        <dbReference type="ARBA" id="ARBA00023136"/>
    </source>
</evidence>
<feature type="domain" description="CHASE" evidence="7">
    <location>
        <begin position="120"/>
        <end position="218"/>
    </location>
</feature>